<evidence type="ECO:0000256" key="15">
    <source>
        <dbReference type="RuleBase" id="RU000370"/>
    </source>
</evidence>
<dbReference type="PANTHER" id="PTHR10422">
    <property type="entry name" value="CYTOCHROME C OXIDASE SUBUNIT 1"/>
    <property type="match status" value="1"/>
</dbReference>
<evidence type="ECO:0000256" key="4">
    <source>
        <dbReference type="ARBA" id="ARBA00022617"/>
    </source>
</evidence>
<dbReference type="UniPathway" id="UPA00705"/>
<dbReference type="PANTHER" id="PTHR10422:SF18">
    <property type="entry name" value="CYTOCHROME C OXIDASE SUBUNIT 1"/>
    <property type="match status" value="1"/>
</dbReference>
<evidence type="ECO:0000313" key="19">
    <source>
        <dbReference type="EMBL" id="RBP35812.1"/>
    </source>
</evidence>
<comment type="caution">
    <text evidence="19">The sequence shown here is derived from an EMBL/GenBank/DDBJ whole genome shotgun (WGS) entry which is preliminary data.</text>
</comment>
<evidence type="ECO:0000256" key="8">
    <source>
        <dbReference type="ARBA" id="ARBA00022967"/>
    </source>
</evidence>
<dbReference type="PROSITE" id="PS50855">
    <property type="entry name" value="COX1"/>
    <property type="match status" value="1"/>
</dbReference>
<dbReference type="Pfam" id="PF00115">
    <property type="entry name" value="COX1"/>
    <property type="match status" value="1"/>
</dbReference>
<evidence type="ECO:0000256" key="12">
    <source>
        <dbReference type="ARBA" id="ARBA00023008"/>
    </source>
</evidence>
<evidence type="ECO:0000256" key="3">
    <source>
        <dbReference type="ARBA" id="ARBA00022448"/>
    </source>
</evidence>
<dbReference type="PRINTS" id="PR01165">
    <property type="entry name" value="CYCOXIDASEI"/>
</dbReference>
<proteinExistence type="inferred from homology"/>
<keyword evidence="4 15" id="KW-0349">Heme</keyword>
<dbReference type="GO" id="GO:0006119">
    <property type="term" value="P:oxidative phosphorylation"/>
    <property type="evidence" value="ECO:0007669"/>
    <property type="project" value="UniProtKB-UniPathway"/>
</dbReference>
<feature type="transmembrane region" description="Helical" evidence="16">
    <location>
        <begin position="127"/>
        <end position="149"/>
    </location>
</feature>
<dbReference type="GO" id="GO:0015990">
    <property type="term" value="P:electron transport coupled proton transport"/>
    <property type="evidence" value="ECO:0007669"/>
    <property type="project" value="InterPro"/>
</dbReference>
<evidence type="ECO:0000313" key="20">
    <source>
        <dbReference type="Proteomes" id="UP000253628"/>
    </source>
</evidence>
<keyword evidence="20" id="KW-1185">Reference proteome</keyword>
<dbReference type="InterPro" id="IPR036927">
    <property type="entry name" value="Cyt_c_oxase-like_su1_sf"/>
</dbReference>
<keyword evidence="3 15" id="KW-0813">Transport</keyword>
<keyword evidence="11 16" id="KW-0408">Iron</keyword>
<comment type="pathway">
    <text evidence="2 16">Energy metabolism; oxidative phosphorylation.</text>
</comment>
<evidence type="ECO:0000256" key="13">
    <source>
        <dbReference type="ARBA" id="ARBA00023136"/>
    </source>
</evidence>
<protein>
    <recommendedName>
        <fullName evidence="16">Cytochrome c oxidase subunit 1</fullName>
        <ecNumber evidence="16">7.1.1.9</ecNumber>
    </recommendedName>
</protein>
<dbReference type="RefSeq" id="WP_113934921.1">
    <property type="nucleotide sequence ID" value="NZ_JACCEU010000011.1"/>
</dbReference>
<feature type="transmembrane region" description="Helical" evidence="16">
    <location>
        <begin position="255"/>
        <end position="279"/>
    </location>
</feature>
<feature type="transmembrane region" description="Helical" evidence="16">
    <location>
        <begin position="399"/>
        <end position="421"/>
    </location>
</feature>
<comment type="subcellular location">
    <subcellularLocation>
        <location evidence="16">Cell membrane</location>
        <topology evidence="16">Multi-pass membrane protein</topology>
    </subcellularLocation>
    <subcellularLocation>
        <location evidence="1">Membrane</location>
        <topology evidence="1">Multi-pass membrane protein</topology>
    </subcellularLocation>
</comment>
<evidence type="ECO:0000256" key="14">
    <source>
        <dbReference type="ARBA" id="ARBA00047816"/>
    </source>
</evidence>
<dbReference type="NCBIfam" id="TIGR02891">
    <property type="entry name" value="CtaD_CoxA"/>
    <property type="match status" value="1"/>
</dbReference>
<evidence type="ECO:0000256" key="6">
    <source>
        <dbReference type="ARBA" id="ARBA00022692"/>
    </source>
</evidence>
<feature type="transmembrane region" description="Helical" evidence="16">
    <location>
        <begin position="363"/>
        <end position="387"/>
    </location>
</feature>
<feature type="transmembrane region" description="Helical" evidence="16">
    <location>
        <begin position="85"/>
        <end position="115"/>
    </location>
</feature>
<keyword evidence="9 15" id="KW-0249">Electron transport</keyword>
<evidence type="ECO:0000256" key="11">
    <source>
        <dbReference type="ARBA" id="ARBA00023004"/>
    </source>
</evidence>
<dbReference type="InterPro" id="IPR014241">
    <property type="entry name" value="Cyt_c_oxidase_su1_bac"/>
</dbReference>
<comment type="similarity">
    <text evidence="15">Belongs to the heme-copper respiratory oxidase family.</text>
</comment>
<keyword evidence="13 16" id="KW-0472">Membrane</keyword>
<sequence>MSANAADAAASAGGGGPAVAASSYLHDGYSLWSWISSRDHKRIAILYALSITAFFFIGAVAAGLIRLELFTPVADVVDADTYDRLFTAHGVIMVWMFLIPSIPSVFGNFVLPLMIGARDLAFPNLNLLSWYLYAGGGLFTIAAMLLGGVDTGWTFYTPYSSIFSNTHVILTLAGVLVVGFSSILTGLNFIVTVHTLRAPGMGWFKLPLFVWAIYATSVILVLATPVLAITLLLLAAERIFHIGFFNPALGGDPLLFQHLFWFYSHPAVYIMILPAMGVASEIIPCFARKRVFGYKFMAFAIVGIAVVSFLVWGHHMFVSGQSVYANMVFSVLSFVVAVPSAIKVFNWTATLYKGSITFSAPMLYALGFVILFMAGGLTGLFLASLSIDVHVTDTYFVVAHFHYIMVGGSVMAYLGAMHYWWPKITGRMYAESWARVAALIIFAGFNLTFFPQYLLGYDGMPRRYHTYPEQFQLLNILSSSGAVVLAIGYLLPLGYLLWSLRHGERAPDNPWRATGLEWQTSSPPPQHNFDRQPDGSAEPYDYTPHRGIHQ</sequence>
<dbReference type="SUPFAM" id="SSF81442">
    <property type="entry name" value="Cytochrome c oxidase subunit I-like"/>
    <property type="match status" value="1"/>
</dbReference>
<reference evidence="19 20" key="1">
    <citation type="submission" date="2018-06" db="EMBL/GenBank/DDBJ databases">
        <title>Genomic Encyclopedia of Type Strains, Phase IV (KMG-IV): sequencing the most valuable type-strain genomes for metagenomic binning, comparative biology and taxonomic classification.</title>
        <authorList>
            <person name="Goeker M."/>
        </authorList>
    </citation>
    <scope>NUCLEOTIDE SEQUENCE [LARGE SCALE GENOMIC DNA]</scope>
    <source>
        <strain evidence="19 20">DSM 25520</strain>
    </source>
</reference>
<keyword evidence="16" id="KW-1003">Cell membrane</keyword>
<feature type="region of interest" description="Disordered" evidence="17">
    <location>
        <begin position="512"/>
        <end position="550"/>
    </location>
</feature>
<feature type="transmembrane region" description="Helical" evidence="16">
    <location>
        <begin position="324"/>
        <end position="342"/>
    </location>
</feature>
<evidence type="ECO:0000256" key="1">
    <source>
        <dbReference type="ARBA" id="ARBA00004141"/>
    </source>
</evidence>
<keyword evidence="5 15" id="KW-0679">Respiratory chain</keyword>
<dbReference type="AlphaFoldDB" id="A0A366H1Q3"/>
<dbReference type="InterPro" id="IPR023616">
    <property type="entry name" value="Cyt_c_oxase-like_su1_dom"/>
</dbReference>
<keyword evidence="6 15" id="KW-0812">Transmembrane</keyword>
<dbReference type="Proteomes" id="UP000253628">
    <property type="component" value="Unassembled WGS sequence"/>
</dbReference>
<dbReference type="EC" id="7.1.1.9" evidence="16"/>
<dbReference type="GO" id="GO:0004129">
    <property type="term" value="F:cytochrome-c oxidase activity"/>
    <property type="evidence" value="ECO:0007669"/>
    <property type="project" value="UniProtKB-EC"/>
</dbReference>
<feature type="transmembrane region" description="Helical" evidence="16">
    <location>
        <begin position="474"/>
        <end position="498"/>
    </location>
</feature>
<dbReference type="GO" id="GO:0022904">
    <property type="term" value="P:respiratory electron transport chain"/>
    <property type="evidence" value="ECO:0007669"/>
    <property type="project" value="TreeGrafter"/>
</dbReference>
<dbReference type="EMBL" id="QNRQ01000015">
    <property type="protein sequence ID" value="RBP35812.1"/>
    <property type="molecule type" value="Genomic_DNA"/>
</dbReference>
<dbReference type="GO" id="GO:0005886">
    <property type="term" value="C:plasma membrane"/>
    <property type="evidence" value="ECO:0007669"/>
    <property type="project" value="UniProtKB-SubCell"/>
</dbReference>
<comment type="catalytic activity">
    <reaction evidence="14 16">
        <text>4 Fe(II)-[cytochrome c] + O2 + 8 H(+)(in) = 4 Fe(III)-[cytochrome c] + 2 H2O + 4 H(+)(out)</text>
        <dbReference type="Rhea" id="RHEA:11436"/>
        <dbReference type="Rhea" id="RHEA-COMP:10350"/>
        <dbReference type="Rhea" id="RHEA-COMP:14399"/>
        <dbReference type="ChEBI" id="CHEBI:15377"/>
        <dbReference type="ChEBI" id="CHEBI:15378"/>
        <dbReference type="ChEBI" id="CHEBI:15379"/>
        <dbReference type="ChEBI" id="CHEBI:29033"/>
        <dbReference type="ChEBI" id="CHEBI:29034"/>
        <dbReference type="EC" id="7.1.1.9"/>
    </reaction>
</comment>
<keyword evidence="7 16" id="KW-0479">Metal-binding</keyword>
<feature type="transmembrane region" description="Helical" evidence="16">
    <location>
        <begin position="208"/>
        <end position="235"/>
    </location>
</feature>
<evidence type="ECO:0000256" key="16">
    <source>
        <dbReference type="RuleBase" id="RU363061"/>
    </source>
</evidence>
<organism evidence="19 20">
    <name type="scientific">Eoetvoesiella caeni</name>
    <dbReference type="NCBI Taxonomy" id="645616"/>
    <lineage>
        <taxon>Bacteria</taxon>
        <taxon>Pseudomonadati</taxon>
        <taxon>Pseudomonadota</taxon>
        <taxon>Betaproteobacteria</taxon>
        <taxon>Burkholderiales</taxon>
        <taxon>Alcaligenaceae</taxon>
        <taxon>Eoetvoesiella</taxon>
    </lineage>
</organism>
<accession>A0A366H1Q3</accession>
<evidence type="ECO:0000256" key="5">
    <source>
        <dbReference type="ARBA" id="ARBA00022660"/>
    </source>
</evidence>
<dbReference type="PROSITE" id="PS00077">
    <property type="entry name" value="COX1_CUB"/>
    <property type="match status" value="1"/>
</dbReference>
<evidence type="ECO:0000256" key="17">
    <source>
        <dbReference type="SAM" id="MobiDB-lite"/>
    </source>
</evidence>
<keyword evidence="8" id="KW-1278">Translocase</keyword>
<comment type="function">
    <text evidence="16">Cytochrome c oxidase is the component of the respiratory chain that catalyzes the reduction of oxygen to water. Subunits 1-3 form the functional core of the enzyme complex. CO I is the catalytic subunit of the enzyme. Electrons originating in cytochrome c are transferred via the copper A center of subunit 2 and heme A of subunit 1 to the bimetallic center formed by heme A3 and copper B.</text>
</comment>
<feature type="transmembrane region" description="Helical" evidence="16">
    <location>
        <begin position="44"/>
        <end position="65"/>
    </location>
</feature>
<dbReference type="InterPro" id="IPR023615">
    <property type="entry name" value="Cyt_c_Oxase_su1_BS"/>
</dbReference>
<feature type="transmembrane region" description="Helical" evidence="16">
    <location>
        <begin position="291"/>
        <end position="312"/>
    </location>
</feature>
<evidence type="ECO:0000256" key="9">
    <source>
        <dbReference type="ARBA" id="ARBA00022982"/>
    </source>
</evidence>
<gene>
    <name evidence="19" type="ORF">DFR37_11586</name>
</gene>
<keyword evidence="12 16" id="KW-0186">Copper</keyword>
<feature type="transmembrane region" description="Helical" evidence="16">
    <location>
        <begin position="433"/>
        <end position="454"/>
    </location>
</feature>
<dbReference type="OrthoDB" id="9803294at2"/>
<dbReference type="GO" id="GO:0046872">
    <property type="term" value="F:metal ion binding"/>
    <property type="evidence" value="ECO:0007669"/>
    <property type="project" value="UniProtKB-KW"/>
</dbReference>
<feature type="domain" description="Cytochrome oxidase subunit I profile" evidence="18">
    <location>
        <begin position="28"/>
        <end position="536"/>
    </location>
</feature>
<name>A0A366H1Q3_9BURK</name>
<dbReference type="InterPro" id="IPR000883">
    <property type="entry name" value="Cyt_C_Oxase_1"/>
</dbReference>
<dbReference type="Gene3D" id="1.20.210.10">
    <property type="entry name" value="Cytochrome c oxidase-like, subunit I domain"/>
    <property type="match status" value="1"/>
</dbReference>
<evidence type="ECO:0000256" key="7">
    <source>
        <dbReference type="ARBA" id="ARBA00022723"/>
    </source>
</evidence>
<evidence type="ECO:0000259" key="18">
    <source>
        <dbReference type="PROSITE" id="PS50855"/>
    </source>
</evidence>
<dbReference type="GO" id="GO:0020037">
    <property type="term" value="F:heme binding"/>
    <property type="evidence" value="ECO:0007669"/>
    <property type="project" value="InterPro"/>
</dbReference>
<evidence type="ECO:0000256" key="2">
    <source>
        <dbReference type="ARBA" id="ARBA00004673"/>
    </source>
</evidence>
<keyword evidence="10 16" id="KW-1133">Transmembrane helix</keyword>
<evidence type="ECO:0000256" key="10">
    <source>
        <dbReference type="ARBA" id="ARBA00022989"/>
    </source>
</evidence>
<feature type="transmembrane region" description="Helical" evidence="16">
    <location>
        <begin position="169"/>
        <end position="196"/>
    </location>
</feature>